<name>A0ABZ1BZZ9_9FIRM</name>
<protein>
    <recommendedName>
        <fullName evidence="4">DUF4321 domain-containing protein</fullName>
    </recommendedName>
</protein>
<sequence>MIRPHPRGLRLGWLSLVLVVGAVIGSGLAQAASPYVPVLARSASLALRLDPLSLAGVLTLGFDFQLKVNLGTAIGIAVAAWLLRGH</sequence>
<evidence type="ECO:0000256" key="1">
    <source>
        <dbReference type="SAM" id="Phobius"/>
    </source>
</evidence>
<evidence type="ECO:0000313" key="3">
    <source>
        <dbReference type="Proteomes" id="UP001332192"/>
    </source>
</evidence>
<evidence type="ECO:0008006" key="4">
    <source>
        <dbReference type="Google" id="ProtNLM"/>
    </source>
</evidence>
<reference evidence="2 3" key="1">
    <citation type="journal article" date="2024" name="Front. Microbiol.">
        <title>Novel thermophilic genera Geochorda gen. nov. and Carboxydochorda gen. nov. from the deep terrestrial subsurface reveal the ecophysiological diversity in the class Limnochordia.</title>
        <authorList>
            <person name="Karnachuk O.V."/>
            <person name="Lukina A.P."/>
            <person name="Avakyan M.R."/>
            <person name="Kadnikov V.V."/>
            <person name="Begmatov S."/>
            <person name="Beletsky A.V."/>
            <person name="Vlasova K.G."/>
            <person name="Novikov A.A."/>
            <person name="Shcherbakova V.A."/>
            <person name="Mardanov A.V."/>
            <person name="Ravin N.V."/>
        </authorList>
    </citation>
    <scope>NUCLEOTIDE SEQUENCE [LARGE SCALE GENOMIC DNA]</scope>
    <source>
        <strain evidence="2 3">L945</strain>
    </source>
</reference>
<dbReference type="EMBL" id="CP141615">
    <property type="protein sequence ID" value="WRP18213.1"/>
    <property type="molecule type" value="Genomic_DNA"/>
</dbReference>
<dbReference type="RefSeq" id="WP_324717484.1">
    <property type="nucleotide sequence ID" value="NZ_CP141615.1"/>
</dbReference>
<keyword evidence="3" id="KW-1185">Reference proteome</keyword>
<keyword evidence="1" id="KW-1133">Transmembrane helix</keyword>
<dbReference type="InterPro" id="IPR025470">
    <property type="entry name" value="DUF4321"/>
</dbReference>
<dbReference type="Pfam" id="PF14209">
    <property type="entry name" value="DUF4321"/>
    <property type="match status" value="1"/>
</dbReference>
<dbReference type="Proteomes" id="UP001332192">
    <property type="component" value="Chromosome"/>
</dbReference>
<feature type="transmembrane region" description="Helical" evidence="1">
    <location>
        <begin position="66"/>
        <end position="83"/>
    </location>
</feature>
<organism evidence="2 3">
    <name type="scientific">Carboxydichorda subterranea</name>
    <dbReference type="NCBI Taxonomy" id="3109565"/>
    <lineage>
        <taxon>Bacteria</taxon>
        <taxon>Bacillati</taxon>
        <taxon>Bacillota</taxon>
        <taxon>Limnochordia</taxon>
        <taxon>Limnochordales</taxon>
        <taxon>Geochordaceae</taxon>
        <taxon>Carboxydichorda</taxon>
    </lineage>
</organism>
<gene>
    <name evidence="2" type="ORF">U7230_04185</name>
</gene>
<accession>A0ABZ1BZZ9</accession>
<proteinExistence type="predicted"/>
<evidence type="ECO:0000313" key="2">
    <source>
        <dbReference type="EMBL" id="WRP18213.1"/>
    </source>
</evidence>
<keyword evidence="1" id="KW-0812">Transmembrane</keyword>
<keyword evidence="1" id="KW-0472">Membrane</keyword>